<reference evidence="2 3" key="1">
    <citation type="submission" date="2018-05" db="EMBL/GenBank/DDBJ databases">
        <title>Whole genome sequencing for identification of molecular markers to develop diagnostic detection tools for the regulated plant pathogen Lachnellula willkommii.</title>
        <authorList>
            <person name="Giroux E."/>
            <person name="Bilodeau G."/>
        </authorList>
    </citation>
    <scope>NUCLEOTIDE SEQUENCE [LARGE SCALE GENOMIC DNA]</scope>
    <source>
        <strain evidence="2 3">CBS 625.97</strain>
    </source>
</reference>
<feature type="region of interest" description="Disordered" evidence="1">
    <location>
        <begin position="1"/>
        <end position="128"/>
    </location>
</feature>
<feature type="compositionally biased region" description="Polar residues" evidence="1">
    <location>
        <begin position="86"/>
        <end position="98"/>
    </location>
</feature>
<evidence type="ECO:0000313" key="2">
    <source>
        <dbReference type="EMBL" id="TVY50413.1"/>
    </source>
</evidence>
<proteinExistence type="predicted"/>
<dbReference type="AlphaFoldDB" id="A0A7D8YHB7"/>
<accession>A0A7D8YHB7</accession>
<name>A0A7D8YHB7_9HELO</name>
<evidence type="ECO:0000313" key="3">
    <source>
        <dbReference type="Proteomes" id="UP000481288"/>
    </source>
</evidence>
<sequence length="336" mass="35317">MDSNKGKGKAPAAHSKDSENAPSKPPEDPSLLSRVAASASGLTRSALTAPNPSETTTAAALSSSAKGTSSSAGTGSGSSAYAESSQTTQIHPSQTSESRGLGSRLRAGHSDEHAARSEQEFSSFLDGVDSFQPSELITGIGNGNDEDESTRNVLADAWTRSRPPNPPSSNLLQCTTVTEQESKDGEAVLAILSSTHPSSHEQFSAPEPETEEQAYDWGLSAEQKTELRAMTKDLFGLASAAEVGAATHAGVVDAEHPLNLIPQYGDGDGDGDLEAWREQWEGVLTRYTDEVWGGLLPLVREARREVEGLRKGGESGAEKSVALRRLGAILGHLQGR</sequence>
<comment type="caution">
    <text evidence="2">The sequence shown here is derived from an EMBL/GenBank/DDBJ whole genome shotgun (WGS) entry which is preliminary data.</text>
</comment>
<dbReference type="Proteomes" id="UP000481288">
    <property type="component" value="Unassembled WGS sequence"/>
</dbReference>
<protein>
    <submittedName>
        <fullName evidence="2">Uncharacterized protein</fullName>
    </submittedName>
</protein>
<feature type="compositionally biased region" description="Low complexity" evidence="1">
    <location>
        <begin position="53"/>
        <end position="85"/>
    </location>
</feature>
<feature type="compositionally biased region" description="Polar residues" evidence="1">
    <location>
        <begin position="40"/>
        <end position="52"/>
    </location>
</feature>
<keyword evidence="3" id="KW-1185">Reference proteome</keyword>
<gene>
    <name evidence="2" type="ORF">LCER1_G007836</name>
</gene>
<dbReference type="EMBL" id="QGMG01001151">
    <property type="protein sequence ID" value="TVY50413.1"/>
    <property type="molecule type" value="Genomic_DNA"/>
</dbReference>
<feature type="compositionally biased region" description="Basic and acidic residues" evidence="1">
    <location>
        <begin position="108"/>
        <end position="119"/>
    </location>
</feature>
<evidence type="ECO:0000256" key="1">
    <source>
        <dbReference type="SAM" id="MobiDB-lite"/>
    </source>
</evidence>
<dbReference type="OrthoDB" id="5337545at2759"/>
<organism evidence="2 3">
    <name type="scientific">Lachnellula cervina</name>
    <dbReference type="NCBI Taxonomy" id="1316786"/>
    <lineage>
        <taxon>Eukaryota</taxon>
        <taxon>Fungi</taxon>
        <taxon>Dikarya</taxon>
        <taxon>Ascomycota</taxon>
        <taxon>Pezizomycotina</taxon>
        <taxon>Leotiomycetes</taxon>
        <taxon>Helotiales</taxon>
        <taxon>Lachnaceae</taxon>
        <taxon>Lachnellula</taxon>
    </lineage>
</organism>